<gene>
    <name evidence="2" type="ORF">SAMN00777080_1122</name>
</gene>
<keyword evidence="1" id="KW-0472">Membrane</keyword>
<protein>
    <submittedName>
        <fullName evidence="2">Uncharacterized protein</fullName>
    </submittedName>
</protein>
<keyword evidence="3" id="KW-1185">Reference proteome</keyword>
<dbReference type="AlphaFoldDB" id="A0A1W2H1S0"/>
<reference evidence="3" key="1">
    <citation type="submission" date="2017-04" db="EMBL/GenBank/DDBJ databases">
        <authorList>
            <person name="Varghese N."/>
            <person name="Submissions S."/>
        </authorList>
    </citation>
    <scope>NUCLEOTIDE SEQUENCE [LARGE SCALE GENOMIC DNA]</scope>
    <source>
        <strain evidence="3">DSM 16537</strain>
    </source>
</reference>
<dbReference type="Proteomes" id="UP000192333">
    <property type="component" value="Chromosome I"/>
</dbReference>
<name>A0A1W2H1S0_9BACT</name>
<keyword evidence="1" id="KW-1133">Transmembrane helix</keyword>
<feature type="transmembrane region" description="Helical" evidence="1">
    <location>
        <begin position="81"/>
        <end position="101"/>
    </location>
</feature>
<evidence type="ECO:0000313" key="2">
    <source>
        <dbReference type="EMBL" id="SMD42562.1"/>
    </source>
</evidence>
<evidence type="ECO:0000313" key="3">
    <source>
        <dbReference type="Proteomes" id="UP000192333"/>
    </source>
</evidence>
<keyword evidence="1" id="KW-0812">Transmembrane</keyword>
<dbReference type="EMBL" id="LT838813">
    <property type="protein sequence ID" value="SMD42562.1"/>
    <property type="molecule type" value="Genomic_DNA"/>
</dbReference>
<proteinExistence type="predicted"/>
<sequence>MHLYLYFYTMGEKKCPHCGKWSKWKTNINDKCEFCGNYLSSRDLEYHENRQKDIQANKEQWIFYIKETDSKFIADLKKVGNFFYTIYMAIITFLAALIAALPG</sequence>
<organism evidence="2 3">
    <name type="scientific">Aquiflexum balticum DSM 16537</name>
    <dbReference type="NCBI Taxonomy" id="758820"/>
    <lineage>
        <taxon>Bacteria</taxon>
        <taxon>Pseudomonadati</taxon>
        <taxon>Bacteroidota</taxon>
        <taxon>Cytophagia</taxon>
        <taxon>Cytophagales</taxon>
        <taxon>Cyclobacteriaceae</taxon>
        <taxon>Aquiflexum</taxon>
    </lineage>
</organism>
<dbReference type="STRING" id="758820.SAMN00777080_1122"/>
<accession>A0A1W2H1S0</accession>
<evidence type="ECO:0000256" key="1">
    <source>
        <dbReference type="SAM" id="Phobius"/>
    </source>
</evidence>